<evidence type="ECO:0000313" key="3">
    <source>
        <dbReference type="Proteomes" id="UP001219518"/>
    </source>
</evidence>
<gene>
    <name evidence="2" type="ORF">KUF71_000558</name>
</gene>
<evidence type="ECO:0000256" key="1">
    <source>
        <dbReference type="SAM" id="MobiDB-lite"/>
    </source>
</evidence>
<organism evidence="2 3">
    <name type="scientific">Frankliniella fusca</name>
    <dbReference type="NCBI Taxonomy" id="407009"/>
    <lineage>
        <taxon>Eukaryota</taxon>
        <taxon>Metazoa</taxon>
        <taxon>Ecdysozoa</taxon>
        <taxon>Arthropoda</taxon>
        <taxon>Hexapoda</taxon>
        <taxon>Insecta</taxon>
        <taxon>Pterygota</taxon>
        <taxon>Neoptera</taxon>
        <taxon>Paraneoptera</taxon>
        <taxon>Thysanoptera</taxon>
        <taxon>Terebrantia</taxon>
        <taxon>Thripoidea</taxon>
        <taxon>Thripidae</taxon>
        <taxon>Frankliniella</taxon>
    </lineage>
</organism>
<accession>A0AAE1HVP0</accession>
<reference evidence="2" key="1">
    <citation type="submission" date="2021-07" db="EMBL/GenBank/DDBJ databases">
        <authorList>
            <person name="Catto M.A."/>
            <person name="Jacobson A."/>
            <person name="Kennedy G."/>
            <person name="Labadie P."/>
            <person name="Hunt B.G."/>
            <person name="Srinivasan R."/>
        </authorList>
    </citation>
    <scope>NUCLEOTIDE SEQUENCE</scope>
    <source>
        <strain evidence="2">PL_HMW_Pooled</strain>
        <tissue evidence="2">Head</tissue>
    </source>
</reference>
<feature type="compositionally biased region" description="Polar residues" evidence="1">
    <location>
        <begin position="120"/>
        <end position="131"/>
    </location>
</feature>
<dbReference type="AlphaFoldDB" id="A0AAE1HVP0"/>
<dbReference type="EMBL" id="JAHWGI010001324">
    <property type="protein sequence ID" value="KAK3928288.1"/>
    <property type="molecule type" value="Genomic_DNA"/>
</dbReference>
<feature type="compositionally biased region" description="Low complexity" evidence="1">
    <location>
        <begin position="59"/>
        <end position="72"/>
    </location>
</feature>
<feature type="compositionally biased region" description="Acidic residues" evidence="1">
    <location>
        <begin position="43"/>
        <end position="54"/>
    </location>
</feature>
<feature type="region of interest" description="Disordered" evidence="1">
    <location>
        <begin position="42"/>
        <end position="140"/>
    </location>
</feature>
<name>A0AAE1HVP0_9NEOP</name>
<proteinExistence type="predicted"/>
<evidence type="ECO:0000313" key="2">
    <source>
        <dbReference type="EMBL" id="KAK3928288.1"/>
    </source>
</evidence>
<protein>
    <submittedName>
        <fullName evidence="2">Replicase polyprotein 1a</fullName>
    </submittedName>
</protein>
<keyword evidence="3" id="KW-1185">Reference proteome</keyword>
<feature type="compositionally biased region" description="Low complexity" evidence="1">
    <location>
        <begin position="80"/>
        <end position="91"/>
    </location>
</feature>
<comment type="caution">
    <text evidence="2">The sequence shown here is derived from an EMBL/GenBank/DDBJ whole genome shotgun (WGS) entry which is preliminary data.</text>
</comment>
<reference evidence="2" key="2">
    <citation type="journal article" date="2023" name="BMC Genomics">
        <title>Pest status, molecular evolution, and epigenetic factors derived from the genome assembly of Frankliniella fusca, a thysanopteran phytovirus vector.</title>
        <authorList>
            <person name="Catto M.A."/>
            <person name="Labadie P.E."/>
            <person name="Jacobson A.L."/>
            <person name="Kennedy G.G."/>
            <person name="Srinivasan R."/>
            <person name="Hunt B.G."/>
        </authorList>
    </citation>
    <scope>NUCLEOTIDE SEQUENCE</scope>
    <source>
        <strain evidence="2">PL_HMW_Pooled</strain>
    </source>
</reference>
<sequence>MSGNEPQPKSVRRRFRRRALRSVHRLNAILDVRRQLENRGNWDDFEQSDSDGSIEDGRSTSSSSEDISANSNDDGRSTLSSNEDNSVNSNDQYEESTASEGEVHEENGANFGVGYEHSGSDSSDNDPGTSDSDIEDGAVHNPVENVNNMTAAEKEAYLNQCLREWASSGGVLSMRKVDELLGKLSFVFKTVKKSYKTLLGTSRDAPIHVGDGFCMWYKSIKVNLDQMELGEYINVYGRIKISINIDGLPLNKNVNSKKFWPILGKLDGSDDPPFIIAIYFGTCDLES</sequence>
<dbReference type="Proteomes" id="UP001219518">
    <property type="component" value="Unassembled WGS sequence"/>
</dbReference>